<comment type="function">
    <text evidence="6">Together with LptD, is involved in the assembly of lipopolysaccharide (LPS) at the surface of the outer membrane. Required for the proper assembly of LptD. Binds LPS and may serve as the LPS recognition site at the outer membrane.</text>
</comment>
<dbReference type="GO" id="GO:0015920">
    <property type="term" value="P:lipopolysaccharide transport"/>
    <property type="evidence" value="ECO:0007669"/>
    <property type="project" value="TreeGrafter"/>
</dbReference>
<comment type="caution">
    <text evidence="7">The sequence shown here is derived from an EMBL/GenBank/DDBJ whole genome shotgun (WGS) entry which is preliminary data.</text>
</comment>
<name>A0A227KAX2_9BURK</name>
<protein>
    <recommendedName>
        <fullName evidence="6">LPS-assembly lipoprotein LptE</fullName>
    </recommendedName>
</protein>
<dbReference type="Proteomes" id="UP000214610">
    <property type="component" value="Unassembled WGS sequence"/>
</dbReference>
<dbReference type="RefSeq" id="WP_084081466.1">
    <property type="nucleotide sequence ID" value="NZ_CAJTBZ010000037.1"/>
</dbReference>
<dbReference type="PANTHER" id="PTHR38098:SF1">
    <property type="entry name" value="LPS-ASSEMBLY LIPOPROTEIN LPTE"/>
    <property type="match status" value="1"/>
</dbReference>
<dbReference type="PANTHER" id="PTHR38098">
    <property type="entry name" value="LPS-ASSEMBLY LIPOPROTEIN LPTE"/>
    <property type="match status" value="1"/>
</dbReference>
<keyword evidence="1 6" id="KW-0732">Signal</keyword>
<evidence type="ECO:0000256" key="5">
    <source>
        <dbReference type="ARBA" id="ARBA00023288"/>
    </source>
</evidence>
<evidence type="ECO:0000256" key="3">
    <source>
        <dbReference type="ARBA" id="ARBA00023139"/>
    </source>
</evidence>
<reference evidence="8" key="1">
    <citation type="submission" date="2017-05" db="EMBL/GenBank/DDBJ databases">
        <title>Improved OligoMM genomes.</title>
        <authorList>
            <person name="Garzetti D."/>
        </authorList>
    </citation>
    <scope>NUCLEOTIDE SEQUENCE [LARGE SCALE GENOMIC DNA]</scope>
    <source>
        <strain evidence="8">YL45</strain>
    </source>
</reference>
<keyword evidence="5 6" id="KW-0449">Lipoprotein</keyword>
<dbReference type="GO" id="GO:0009279">
    <property type="term" value="C:cell outer membrane"/>
    <property type="evidence" value="ECO:0007669"/>
    <property type="project" value="UniProtKB-SubCell"/>
</dbReference>
<dbReference type="Pfam" id="PF04390">
    <property type="entry name" value="LptE"/>
    <property type="match status" value="1"/>
</dbReference>
<comment type="subcellular location">
    <subcellularLocation>
        <location evidence="6">Cell outer membrane</location>
        <topology evidence="6">Lipid-anchor</topology>
    </subcellularLocation>
</comment>
<dbReference type="GeneID" id="78361345"/>
<keyword evidence="3 6" id="KW-0564">Palmitate</keyword>
<dbReference type="PROSITE" id="PS51257">
    <property type="entry name" value="PROKAR_LIPOPROTEIN"/>
    <property type="match status" value="1"/>
</dbReference>
<evidence type="ECO:0000256" key="1">
    <source>
        <dbReference type="ARBA" id="ARBA00022729"/>
    </source>
</evidence>
<keyword evidence="2 6" id="KW-0472">Membrane</keyword>
<accession>A0A227KAX2</accession>
<dbReference type="GO" id="GO:0001530">
    <property type="term" value="F:lipopolysaccharide binding"/>
    <property type="evidence" value="ECO:0007669"/>
    <property type="project" value="TreeGrafter"/>
</dbReference>
<comment type="similarity">
    <text evidence="6">Belongs to the LptE lipoprotein family.</text>
</comment>
<evidence type="ECO:0000256" key="6">
    <source>
        <dbReference type="HAMAP-Rule" id="MF_01186"/>
    </source>
</evidence>
<dbReference type="InterPro" id="IPR007485">
    <property type="entry name" value="LPS_assembly_LptE"/>
</dbReference>
<keyword evidence="8" id="KW-1185">Reference proteome</keyword>
<evidence type="ECO:0000313" key="7">
    <source>
        <dbReference type="EMBL" id="OXE44368.1"/>
    </source>
</evidence>
<evidence type="ECO:0000313" key="8">
    <source>
        <dbReference type="Proteomes" id="UP000214610"/>
    </source>
</evidence>
<dbReference type="AlphaFoldDB" id="A0A227KAX2"/>
<evidence type="ECO:0000256" key="2">
    <source>
        <dbReference type="ARBA" id="ARBA00023136"/>
    </source>
</evidence>
<organism evidence="7 8">
    <name type="scientific">Turicimonas muris</name>
    <dbReference type="NCBI Taxonomy" id="1796652"/>
    <lineage>
        <taxon>Bacteria</taxon>
        <taxon>Pseudomonadati</taxon>
        <taxon>Pseudomonadota</taxon>
        <taxon>Betaproteobacteria</taxon>
        <taxon>Burkholderiales</taxon>
        <taxon>Sutterellaceae</taxon>
        <taxon>Turicimonas</taxon>
    </lineage>
</organism>
<evidence type="ECO:0000256" key="4">
    <source>
        <dbReference type="ARBA" id="ARBA00023237"/>
    </source>
</evidence>
<dbReference type="EMBL" id="NHMP01000012">
    <property type="protein sequence ID" value="OXE44368.1"/>
    <property type="molecule type" value="Genomic_DNA"/>
</dbReference>
<proteinExistence type="inferred from homology"/>
<gene>
    <name evidence="6" type="primary">lptE</name>
    <name evidence="7" type="ORF">ADH67_12195</name>
</gene>
<dbReference type="HAMAP" id="MF_01186">
    <property type="entry name" value="LPS_assembly_LptE"/>
    <property type="match status" value="1"/>
</dbReference>
<keyword evidence="4 6" id="KW-0998">Cell outer membrane</keyword>
<dbReference type="GO" id="GO:1990351">
    <property type="term" value="C:transporter complex"/>
    <property type="evidence" value="ECO:0007669"/>
    <property type="project" value="TreeGrafter"/>
</dbReference>
<dbReference type="Gene3D" id="3.30.160.150">
    <property type="entry name" value="Lipoprotein like domain"/>
    <property type="match status" value="1"/>
</dbReference>
<sequence>MSFKNTGGLNRRSFVAFSALLLSGCGWHLRGIQEVPLESMCIDLGPNSAIGAMIKRNLRARTDIEIVEDKEKAEAIFKLISLNRGSSILAYNSEGQARIYSLILSARFTVTLQNGAEVIPPTTVSTSREMTWDERDYNGRAQEEQLLYQEMETNIIHLIVNRLSHLTPEQVQQAKKVDG</sequence>
<comment type="subunit">
    <text evidence="6">Component of the lipopolysaccharide transport and assembly complex. Interacts with LptD.</text>
</comment>
<dbReference type="GO" id="GO:0043165">
    <property type="term" value="P:Gram-negative-bacterium-type cell outer membrane assembly"/>
    <property type="evidence" value="ECO:0007669"/>
    <property type="project" value="UniProtKB-UniRule"/>
</dbReference>